<organism evidence="1">
    <name type="scientific">Arcella intermedia</name>
    <dbReference type="NCBI Taxonomy" id="1963864"/>
    <lineage>
        <taxon>Eukaryota</taxon>
        <taxon>Amoebozoa</taxon>
        <taxon>Tubulinea</taxon>
        <taxon>Elardia</taxon>
        <taxon>Arcellinida</taxon>
        <taxon>Sphaerothecina</taxon>
        <taxon>Arcellidae</taxon>
        <taxon>Arcella</taxon>
    </lineage>
</organism>
<reference evidence="1" key="1">
    <citation type="journal article" date="2020" name="J. Eukaryot. Microbiol.">
        <title>De novo Sequencing, Assembly and Annotation of the Transcriptome for the Free-Living Testate Amoeba Arcella intermedia.</title>
        <authorList>
            <person name="Ribeiro G.M."/>
            <person name="Porfirio-Sousa A.L."/>
            <person name="Maurer-Alcala X.X."/>
            <person name="Katz L.A."/>
            <person name="Lahr D.J.G."/>
        </authorList>
    </citation>
    <scope>NUCLEOTIDE SEQUENCE</scope>
</reference>
<accession>A0A6B2LU88</accession>
<proteinExistence type="predicted"/>
<dbReference type="AlphaFoldDB" id="A0A6B2LU88"/>
<protein>
    <submittedName>
        <fullName evidence="1">Uncharacterized protein</fullName>
    </submittedName>
</protein>
<evidence type="ECO:0000313" key="1">
    <source>
        <dbReference type="EMBL" id="NDV40792.1"/>
    </source>
</evidence>
<name>A0A6B2LU88_9EUKA</name>
<dbReference type="EMBL" id="GIBP01011823">
    <property type="protein sequence ID" value="NDV40792.1"/>
    <property type="molecule type" value="Transcribed_RNA"/>
</dbReference>
<sequence>MERRPTASETFWLSLFGSYSKERSSSVPKDSSNIPVILPARAGWECWMRA</sequence>